<organism evidence="1 2">
    <name type="scientific">Glutamicibacter ardleyensis</name>
    <dbReference type="NCBI Taxonomy" id="225894"/>
    <lineage>
        <taxon>Bacteria</taxon>
        <taxon>Bacillati</taxon>
        <taxon>Actinomycetota</taxon>
        <taxon>Actinomycetes</taxon>
        <taxon>Micrococcales</taxon>
        <taxon>Micrococcaceae</taxon>
        <taxon>Glutamicibacter</taxon>
    </lineage>
</organism>
<accession>A0ABQ2DF16</accession>
<dbReference type="Pfam" id="PF25209">
    <property type="entry name" value="Phage_capsid_4"/>
    <property type="match status" value="1"/>
</dbReference>
<sequence length="302" mass="32311">MAIENFIPELWSAAILEPFEQALVFAQPQICNRDYEGQIRQMGDTVNVTSVGAPTIRSYAKDTDLTFEDLTDTGAKLIIDQGDYFGFRVNDIDRTQAAGNFEGSGVAQAGTGLRDKVDKYIASLIKTNALTGNKLGDAKVIDDDPAFADAATQTTAYQVLIKLREKLDVNGVPTVGRYVVVNPEFVSALLMDKRYTDLSASGSLVPLLNGQVGRGAGFDVLVSNNLATVGGAGANKDYKVITAGVAAASSFAMQLTQVEAIREEKRFANIVRGLQVYGAKVFRPAGLATANILLQPRVVPTP</sequence>
<comment type="caution">
    <text evidence="1">The sequence shown here is derived from an EMBL/GenBank/DDBJ whole genome shotgun (WGS) entry which is preliminary data.</text>
</comment>
<protein>
    <submittedName>
        <fullName evidence="1">Bacteriophage protein</fullName>
    </submittedName>
</protein>
<name>A0ABQ2DF16_9MICC</name>
<evidence type="ECO:0000313" key="1">
    <source>
        <dbReference type="EMBL" id="GGJ55722.1"/>
    </source>
</evidence>
<dbReference type="Proteomes" id="UP000606115">
    <property type="component" value="Unassembled WGS sequence"/>
</dbReference>
<dbReference type="RefSeq" id="WP_188684542.1">
    <property type="nucleotide sequence ID" value="NZ_BMKX01000002.1"/>
</dbReference>
<dbReference type="GeneID" id="303303697"/>
<proteinExistence type="predicted"/>
<reference evidence="2" key="1">
    <citation type="journal article" date="2019" name="Int. J. Syst. Evol. Microbiol.">
        <title>The Global Catalogue of Microorganisms (GCM) 10K type strain sequencing project: providing services to taxonomists for standard genome sequencing and annotation.</title>
        <authorList>
            <consortium name="The Broad Institute Genomics Platform"/>
            <consortium name="The Broad Institute Genome Sequencing Center for Infectious Disease"/>
            <person name="Wu L."/>
            <person name="Ma J."/>
        </authorList>
    </citation>
    <scope>NUCLEOTIDE SEQUENCE [LARGE SCALE GENOMIC DNA]</scope>
    <source>
        <strain evidence="2">CGMCC 1.3685</strain>
    </source>
</reference>
<gene>
    <name evidence="1" type="ORF">GCM10007173_13160</name>
</gene>
<dbReference type="EMBL" id="BMKX01000002">
    <property type="protein sequence ID" value="GGJ55722.1"/>
    <property type="molecule type" value="Genomic_DNA"/>
</dbReference>
<evidence type="ECO:0000313" key="2">
    <source>
        <dbReference type="Proteomes" id="UP000606115"/>
    </source>
</evidence>
<keyword evidence="2" id="KW-1185">Reference proteome</keyword>